<dbReference type="GO" id="GO:0016301">
    <property type="term" value="F:kinase activity"/>
    <property type="evidence" value="ECO:0007669"/>
    <property type="project" value="UniProtKB-KW"/>
</dbReference>
<evidence type="ECO:0000256" key="2">
    <source>
        <dbReference type="ARBA" id="ARBA00022679"/>
    </source>
</evidence>
<dbReference type="EMBL" id="CP047415">
    <property type="protein sequence ID" value="QLL73525.1"/>
    <property type="molecule type" value="Genomic_DNA"/>
</dbReference>
<dbReference type="InterPro" id="IPR010737">
    <property type="entry name" value="4-carb_acid_sugar_kinase_N"/>
</dbReference>
<evidence type="ECO:0000256" key="1">
    <source>
        <dbReference type="ARBA" id="ARBA00005715"/>
    </source>
</evidence>
<dbReference type="InterPro" id="IPR037051">
    <property type="entry name" value="4-carb_acid_sugar_kinase_N_sf"/>
</dbReference>
<evidence type="ECO:0000256" key="3">
    <source>
        <dbReference type="ARBA" id="ARBA00022741"/>
    </source>
</evidence>
<name>A0A7H9E8F0_9LACO</name>
<comment type="similarity">
    <text evidence="1">Belongs to the four-carbon acid sugar kinase family.</text>
</comment>
<gene>
    <name evidence="9" type="ORF">GTO85_03645</name>
</gene>
<evidence type="ECO:0000313" key="10">
    <source>
        <dbReference type="Proteomes" id="UP000510660"/>
    </source>
</evidence>
<evidence type="ECO:0008006" key="11">
    <source>
        <dbReference type="Google" id="ProtNLM"/>
    </source>
</evidence>
<keyword evidence="5" id="KW-0067">ATP-binding</keyword>
<organism evidence="9 10">
    <name type="scientific">Lactobacillus crispatus</name>
    <dbReference type="NCBI Taxonomy" id="47770"/>
    <lineage>
        <taxon>Bacteria</taxon>
        <taxon>Bacillati</taxon>
        <taxon>Bacillota</taxon>
        <taxon>Bacilli</taxon>
        <taxon>Lactobacillales</taxon>
        <taxon>Lactobacillaceae</taxon>
        <taxon>Lactobacillus</taxon>
    </lineage>
</organism>
<dbReference type="AlphaFoldDB" id="A0A7H9E8F0"/>
<dbReference type="RefSeq" id="WP_180861820.1">
    <property type="nucleotide sequence ID" value="NZ_CP047415.1"/>
</dbReference>
<dbReference type="SUPFAM" id="SSF142764">
    <property type="entry name" value="YgbK-like"/>
    <property type="match status" value="1"/>
</dbReference>
<reference evidence="9 10" key="1">
    <citation type="submission" date="2020-01" db="EMBL/GenBank/DDBJ databases">
        <title>Complete and circular genome sequences of six lactobacillus isolates from horses.</title>
        <authorList>
            <person name="Hassan H.M."/>
        </authorList>
    </citation>
    <scope>NUCLEOTIDE SEQUENCE [LARGE SCALE GENOMIC DNA]</scope>
    <source>
        <strain evidence="9 10">1D</strain>
    </source>
</reference>
<dbReference type="Pfam" id="PF17042">
    <property type="entry name" value="NBD_C"/>
    <property type="match status" value="1"/>
</dbReference>
<proteinExistence type="inferred from homology"/>
<accession>A0A7H9E8F0</accession>
<dbReference type="InterPro" id="IPR031475">
    <property type="entry name" value="NBD_C"/>
</dbReference>
<evidence type="ECO:0000259" key="8">
    <source>
        <dbReference type="Pfam" id="PF17042"/>
    </source>
</evidence>
<keyword evidence="6" id="KW-0119">Carbohydrate metabolism</keyword>
<keyword evidence="4" id="KW-0418">Kinase</keyword>
<evidence type="ECO:0000259" key="7">
    <source>
        <dbReference type="Pfam" id="PF07005"/>
    </source>
</evidence>
<evidence type="ECO:0000256" key="6">
    <source>
        <dbReference type="ARBA" id="ARBA00023277"/>
    </source>
</evidence>
<dbReference type="Pfam" id="PF07005">
    <property type="entry name" value="SBD_N"/>
    <property type="match status" value="1"/>
</dbReference>
<keyword evidence="2" id="KW-0808">Transferase</keyword>
<feature type="domain" description="Four-carbon acid sugar kinase N-terminal" evidence="7">
    <location>
        <begin position="5"/>
        <end position="218"/>
    </location>
</feature>
<dbReference type="Gene3D" id="3.40.50.10840">
    <property type="entry name" value="Putative sugar-binding, N-terminal domain"/>
    <property type="match status" value="1"/>
</dbReference>
<dbReference type="InterPro" id="IPR042213">
    <property type="entry name" value="NBD_C_sf"/>
</dbReference>
<feature type="domain" description="Four-carbon acid sugar kinase nucleotide binding" evidence="8">
    <location>
        <begin position="230"/>
        <end position="395"/>
    </location>
</feature>
<dbReference type="GO" id="GO:0005524">
    <property type="term" value="F:ATP binding"/>
    <property type="evidence" value="ECO:0007669"/>
    <property type="project" value="UniProtKB-KW"/>
</dbReference>
<evidence type="ECO:0000256" key="4">
    <source>
        <dbReference type="ARBA" id="ARBA00022777"/>
    </source>
</evidence>
<dbReference type="Gene3D" id="3.40.980.20">
    <property type="entry name" value="Four-carbon acid sugar kinase, nucleotide binding domain"/>
    <property type="match status" value="1"/>
</dbReference>
<protein>
    <recommendedName>
        <fullName evidence="11">Four-carbon acid sugar kinase family protein</fullName>
    </recommendedName>
</protein>
<evidence type="ECO:0000256" key="5">
    <source>
        <dbReference type="ARBA" id="ARBA00022840"/>
    </source>
</evidence>
<dbReference type="Proteomes" id="UP000510660">
    <property type="component" value="Chromosome"/>
</dbReference>
<evidence type="ECO:0000313" key="9">
    <source>
        <dbReference type="EMBL" id="QLL73525.1"/>
    </source>
</evidence>
<sequence>MNKFLIIADDFTGANDTGVKLTEKGTPVEVVFSALNLNPSSSCVVDTETRNDAKNVAYGKVKDIINTINLDDYDIIYKKVDSTLRGNISDELMALTESYDPDYIVFDPALPSLEREVVNGNLLVSGEHLKKTEFAHDPLKPIENENIKKIFEQIYPTGLIRLYTLNELRNKELVLDLSKRYFCFDTENDTDMARVVHLFSGLKGKILWVGSSGLIEELINSQNEYNPSIALVGSVSEKTREQLKCAEKNGLSLVSLPIYQIYSSGDYSRYVKQITNLLKQHKDVIIMSSASYDRNELHKTRRLFKKDGICDEQLGSIVQTVLAGVCRKVISQQKVSGIFVTGGATAKGLLSMVNAEKTIVKEEVALGMPLLQIEGGEFNGINIISKAGAFGDSSLLVFALKKLHSYEKR</sequence>
<keyword evidence="3" id="KW-0547">Nucleotide-binding</keyword>